<dbReference type="FunFam" id="3.40.50.1100:FF:000005">
    <property type="entry name" value="Threonine dehydratase catabolic"/>
    <property type="match status" value="1"/>
</dbReference>
<dbReference type="Proteomes" id="UP000271227">
    <property type="component" value="Unassembled WGS sequence"/>
</dbReference>
<keyword evidence="3" id="KW-0663">Pyridoxal phosphate</keyword>
<dbReference type="Pfam" id="PF00291">
    <property type="entry name" value="PALP"/>
    <property type="match status" value="1"/>
</dbReference>
<dbReference type="Gene3D" id="3.40.50.1100">
    <property type="match status" value="2"/>
</dbReference>
<reference evidence="6 7" key="1">
    <citation type="submission" date="2018-10" db="EMBL/GenBank/DDBJ databases">
        <title>Genomic Encyclopedia of Archaeal and Bacterial Type Strains, Phase II (KMG-II): from individual species to whole genera.</title>
        <authorList>
            <person name="Goeker M."/>
        </authorList>
    </citation>
    <scope>NUCLEOTIDE SEQUENCE [LARGE SCALE GENOMIC DNA]</scope>
    <source>
        <strain evidence="6 7">DSM 25217</strain>
    </source>
</reference>
<keyword evidence="4 6" id="KW-0456">Lyase</keyword>
<feature type="domain" description="Tryptophan synthase beta chain-like PALP" evidence="5">
    <location>
        <begin position="28"/>
        <end position="316"/>
    </location>
</feature>
<comment type="similarity">
    <text evidence="2">Belongs to the serine/threonine dehydratase family.</text>
</comment>
<comment type="caution">
    <text evidence="6">The sequence shown here is derived from an EMBL/GenBank/DDBJ whole genome shotgun (WGS) entry which is preliminary data.</text>
</comment>
<proteinExistence type="inferred from homology"/>
<name>A0A3M0CQB3_9PROT</name>
<dbReference type="PANTHER" id="PTHR48078">
    <property type="entry name" value="THREONINE DEHYDRATASE, MITOCHONDRIAL-RELATED"/>
    <property type="match status" value="1"/>
</dbReference>
<evidence type="ECO:0000256" key="4">
    <source>
        <dbReference type="ARBA" id="ARBA00023239"/>
    </source>
</evidence>
<evidence type="ECO:0000256" key="1">
    <source>
        <dbReference type="ARBA" id="ARBA00001933"/>
    </source>
</evidence>
<dbReference type="GO" id="GO:0006565">
    <property type="term" value="P:L-serine catabolic process"/>
    <property type="evidence" value="ECO:0007669"/>
    <property type="project" value="TreeGrafter"/>
</dbReference>
<dbReference type="InterPro" id="IPR001926">
    <property type="entry name" value="TrpB-like_PALP"/>
</dbReference>
<evidence type="ECO:0000256" key="3">
    <source>
        <dbReference type="ARBA" id="ARBA00022898"/>
    </source>
</evidence>
<dbReference type="PROSITE" id="PS00165">
    <property type="entry name" value="DEHYDRATASE_SER_THR"/>
    <property type="match status" value="1"/>
</dbReference>
<dbReference type="GO" id="GO:0003941">
    <property type="term" value="F:L-serine ammonia-lyase activity"/>
    <property type="evidence" value="ECO:0007669"/>
    <property type="project" value="TreeGrafter"/>
</dbReference>
<comment type="cofactor">
    <cofactor evidence="1">
        <name>pyridoxal 5'-phosphate</name>
        <dbReference type="ChEBI" id="CHEBI:597326"/>
    </cofactor>
</comment>
<evidence type="ECO:0000313" key="6">
    <source>
        <dbReference type="EMBL" id="RMB08996.1"/>
    </source>
</evidence>
<dbReference type="AlphaFoldDB" id="A0A3M0CQB3"/>
<dbReference type="CDD" id="cd01562">
    <property type="entry name" value="Thr-dehyd"/>
    <property type="match status" value="1"/>
</dbReference>
<dbReference type="SUPFAM" id="SSF53686">
    <property type="entry name" value="Tryptophan synthase beta subunit-like PLP-dependent enzymes"/>
    <property type="match status" value="1"/>
</dbReference>
<sequence>MTEKTGNPPISPEDIEAAAGRLAQQAVHTPLLESDLVNAAIGGRLLIKPECLQLTGSFKFRGAYNRLVQLGDAERARGVVAFSSGNHAQGVALAARKLGIHAAIVMPEDAPTVKKANTAAYGAELVLYDRYRENREDIAARLADARGATVVPSFDDVHIMAGQGTVGLEIARDLGSRALTPDQALICCGGGGLSSGSFTALKAVFPDMDAYTVEPAGFDDTRKSLQTGRRHTVEPGARSVCDALLSPSPGRLPFAVLSALGVRGLCVSDDQALDAVATAAAYFHLVAEPGGAVALAAALSGQVDLQGKVTVAVISGGNIDPDLLAGCVKRQPAWPDGP</sequence>
<dbReference type="InterPro" id="IPR000634">
    <property type="entry name" value="Ser/Thr_deHydtase_PyrdxlP-BS"/>
</dbReference>
<dbReference type="GO" id="GO:0004794">
    <property type="term" value="F:threonine deaminase activity"/>
    <property type="evidence" value="ECO:0007669"/>
    <property type="project" value="TreeGrafter"/>
</dbReference>
<evidence type="ECO:0000259" key="5">
    <source>
        <dbReference type="Pfam" id="PF00291"/>
    </source>
</evidence>
<keyword evidence="7" id="KW-1185">Reference proteome</keyword>
<gene>
    <name evidence="6" type="ORF">BXY39_1643</name>
</gene>
<protein>
    <submittedName>
        <fullName evidence="6">L-threonine ammonia-lyase</fullName>
    </submittedName>
</protein>
<dbReference type="EMBL" id="REFR01000010">
    <property type="protein sequence ID" value="RMB08996.1"/>
    <property type="molecule type" value="Genomic_DNA"/>
</dbReference>
<dbReference type="GO" id="GO:0030170">
    <property type="term" value="F:pyridoxal phosphate binding"/>
    <property type="evidence" value="ECO:0007669"/>
    <property type="project" value="InterPro"/>
</dbReference>
<accession>A0A3M0CQB3</accession>
<organism evidence="6 7">
    <name type="scientific">Eilatimonas milleporae</name>
    <dbReference type="NCBI Taxonomy" id="911205"/>
    <lineage>
        <taxon>Bacteria</taxon>
        <taxon>Pseudomonadati</taxon>
        <taxon>Pseudomonadota</taxon>
        <taxon>Alphaproteobacteria</taxon>
        <taxon>Kordiimonadales</taxon>
        <taxon>Kordiimonadaceae</taxon>
        <taxon>Eilatimonas</taxon>
    </lineage>
</organism>
<evidence type="ECO:0000256" key="2">
    <source>
        <dbReference type="ARBA" id="ARBA00010869"/>
    </source>
</evidence>
<dbReference type="InterPro" id="IPR050147">
    <property type="entry name" value="Ser/Thr_Dehydratase"/>
</dbReference>
<dbReference type="PANTHER" id="PTHR48078:SF6">
    <property type="entry name" value="L-THREONINE DEHYDRATASE CATABOLIC TDCB"/>
    <property type="match status" value="1"/>
</dbReference>
<dbReference type="InterPro" id="IPR036052">
    <property type="entry name" value="TrpB-like_PALP_sf"/>
</dbReference>
<evidence type="ECO:0000313" key="7">
    <source>
        <dbReference type="Proteomes" id="UP000271227"/>
    </source>
</evidence>
<dbReference type="InParanoid" id="A0A3M0CQB3"/>
<dbReference type="RefSeq" id="WP_245999010.1">
    <property type="nucleotide sequence ID" value="NZ_REFR01000010.1"/>
</dbReference>
<dbReference type="GO" id="GO:0009097">
    <property type="term" value="P:isoleucine biosynthetic process"/>
    <property type="evidence" value="ECO:0007669"/>
    <property type="project" value="TreeGrafter"/>
</dbReference>
<dbReference type="GO" id="GO:0006567">
    <property type="term" value="P:L-threonine catabolic process"/>
    <property type="evidence" value="ECO:0007669"/>
    <property type="project" value="TreeGrafter"/>
</dbReference>